<dbReference type="Pfam" id="PF24530">
    <property type="entry name" value="DUF7597"/>
    <property type="match status" value="1"/>
</dbReference>
<gene>
    <name evidence="3" type="ORF">OsJ_22758</name>
</gene>
<accession>B9FR33</accession>
<proteinExistence type="predicted"/>
<sequence length="511" mass="56376">MVTPPPLGGWDFTPGDRIRDEVFCSSIKTIIAVKPINPPKVSSSKLLNLSKVSTAKLINPPKVSTVNKSSNFKRPTTGSSKGPISNAESLNVVPVKSVFDRLRFPEIAAGKAPARDQGLLLEPWDHQLERADLCLQEDPPKRNEGMAVACIEPPPTPEQYEGFRHLVINYVQNVLGYHVLEASRHPIEFMYVRVASALLRDTLIAGGPYEVDNQFMLRFVPHDLTSSCRNSPFTSEGWIMFLDFPLDFKTPAIIDKAVSLFGKVIKVQLDDNVRGRLMVKALYSSTLEVPRRIVVKRAIAFGGVGRSWTVSVFLCHEELPDVMPGDEDLPPVNHIPIPDPVQLLAPQVDAFGDNMEEDAPAVEQNSQPLSAVSVVAGNQNWSRAVGPSQELQIISYSFPVTHIIQFALLAAVLLVVGNETEVEQAEGDLGHEYMNEAHIEDAEMVEPISCVLPEQQVLPQDPFQQSASSCLPSLKKSRKTKAKIVAIVDTDRRRNSRINKLTGGYMSPDPK</sequence>
<evidence type="ECO:0000259" key="2">
    <source>
        <dbReference type="Pfam" id="PF24530"/>
    </source>
</evidence>
<dbReference type="AlphaFoldDB" id="B9FR33"/>
<dbReference type="InterPro" id="IPR056018">
    <property type="entry name" value="DUF7597"/>
</dbReference>
<feature type="domain" description="DUF7597" evidence="2">
    <location>
        <begin position="122"/>
        <end position="232"/>
    </location>
</feature>
<dbReference type="PANTHER" id="PTHR33075:SF7">
    <property type="entry name" value="OS02G0303350 PROTEIN"/>
    <property type="match status" value="1"/>
</dbReference>
<feature type="region of interest" description="Disordered" evidence="1">
    <location>
        <begin position="63"/>
        <end position="85"/>
    </location>
</feature>
<protein>
    <recommendedName>
        <fullName evidence="2">DUF7597 domain-containing protein</fullName>
    </recommendedName>
</protein>
<evidence type="ECO:0000313" key="3">
    <source>
        <dbReference type="EMBL" id="EEE66413.1"/>
    </source>
</evidence>
<reference evidence="3" key="1">
    <citation type="journal article" date="2005" name="PLoS Biol.">
        <title>The genomes of Oryza sativa: a history of duplications.</title>
        <authorList>
            <person name="Yu J."/>
            <person name="Wang J."/>
            <person name="Lin W."/>
            <person name="Li S."/>
            <person name="Li H."/>
            <person name="Zhou J."/>
            <person name="Ni P."/>
            <person name="Dong W."/>
            <person name="Hu S."/>
            <person name="Zeng C."/>
            <person name="Zhang J."/>
            <person name="Zhang Y."/>
            <person name="Li R."/>
            <person name="Xu Z."/>
            <person name="Li S."/>
            <person name="Li X."/>
            <person name="Zheng H."/>
            <person name="Cong L."/>
            <person name="Lin L."/>
            <person name="Yin J."/>
            <person name="Geng J."/>
            <person name="Li G."/>
            <person name="Shi J."/>
            <person name="Liu J."/>
            <person name="Lv H."/>
            <person name="Li J."/>
            <person name="Wang J."/>
            <person name="Deng Y."/>
            <person name="Ran L."/>
            <person name="Shi X."/>
            <person name="Wang X."/>
            <person name="Wu Q."/>
            <person name="Li C."/>
            <person name="Ren X."/>
            <person name="Wang J."/>
            <person name="Wang X."/>
            <person name="Li D."/>
            <person name="Liu D."/>
            <person name="Zhang X."/>
            <person name="Ji Z."/>
            <person name="Zhao W."/>
            <person name="Sun Y."/>
            <person name="Zhang Z."/>
            <person name="Bao J."/>
            <person name="Han Y."/>
            <person name="Dong L."/>
            <person name="Ji J."/>
            <person name="Chen P."/>
            <person name="Wu S."/>
            <person name="Liu J."/>
            <person name="Xiao Y."/>
            <person name="Bu D."/>
            <person name="Tan J."/>
            <person name="Yang L."/>
            <person name="Ye C."/>
            <person name="Zhang J."/>
            <person name="Xu J."/>
            <person name="Zhou Y."/>
            <person name="Yu Y."/>
            <person name="Zhang B."/>
            <person name="Zhuang S."/>
            <person name="Wei H."/>
            <person name="Liu B."/>
            <person name="Lei M."/>
            <person name="Yu H."/>
            <person name="Li Y."/>
            <person name="Xu H."/>
            <person name="Wei S."/>
            <person name="He X."/>
            <person name="Fang L."/>
            <person name="Zhang Z."/>
            <person name="Zhang Y."/>
            <person name="Huang X."/>
            <person name="Su Z."/>
            <person name="Tong W."/>
            <person name="Li J."/>
            <person name="Tong Z."/>
            <person name="Li S."/>
            <person name="Ye J."/>
            <person name="Wang L."/>
            <person name="Fang L."/>
            <person name="Lei T."/>
            <person name="Chen C."/>
            <person name="Chen H."/>
            <person name="Xu Z."/>
            <person name="Li H."/>
            <person name="Huang H."/>
            <person name="Zhang F."/>
            <person name="Xu H."/>
            <person name="Li N."/>
            <person name="Zhao C."/>
            <person name="Li S."/>
            <person name="Dong L."/>
            <person name="Huang Y."/>
            <person name="Li L."/>
            <person name="Xi Y."/>
            <person name="Qi Q."/>
            <person name="Li W."/>
            <person name="Zhang B."/>
            <person name="Hu W."/>
            <person name="Zhang Y."/>
            <person name="Tian X."/>
            <person name="Jiao Y."/>
            <person name="Liang X."/>
            <person name="Jin J."/>
            <person name="Gao L."/>
            <person name="Zheng W."/>
            <person name="Hao B."/>
            <person name="Liu S."/>
            <person name="Wang W."/>
            <person name="Yuan L."/>
            <person name="Cao M."/>
            <person name="McDermott J."/>
            <person name="Samudrala R."/>
            <person name="Wang J."/>
            <person name="Wong G.K."/>
            <person name="Yang H."/>
        </authorList>
    </citation>
    <scope>NUCLEOTIDE SEQUENCE [LARGE SCALE GENOMIC DNA]</scope>
</reference>
<dbReference type="PANTHER" id="PTHR33075">
    <property type="entry name" value="OS02G0499800 PROTEIN"/>
    <property type="match status" value="1"/>
</dbReference>
<dbReference type="EMBL" id="CM000143">
    <property type="protein sequence ID" value="EEE66413.1"/>
    <property type="molecule type" value="Genomic_DNA"/>
</dbReference>
<name>B9FR33_ORYSJ</name>
<evidence type="ECO:0000256" key="1">
    <source>
        <dbReference type="SAM" id="MobiDB-lite"/>
    </source>
</evidence>
<organism evidence="3">
    <name type="scientific">Oryza sativa subsp. japonica</name>
    <name type="common">Rice</name>
    <dbReference type="NCBI Taxonomy" id="39947"/>
    <lineage>
        <taxon>Eukaryota</taxon>
        <taxon>Viridiplantae</taxon>
        <taxon>Streptophyta</taxon>
        <taxon>Embryophyta</taxon>
        <taxon>Tracheophyta</taxon>
        <taxon>Spermatophyta</taxon>
        <taxon>Magnoliopsida</taxon>
        <taxon>Liliopsida</taxon>
        <taxon>Poales</taxon>
        <taxon>Poaceae</taxon>
        <taxon>BOP clade</taxon>
        <taxon>Oryzoideae</taxon>
        <taxon>Oryzeae</taxon>
        <taxon>Oryzinae</taxon>
        <taxon>Oryza</taxon>
        <taxon>Oryza sativa</taxon>
    </lineage>
</organism>
<dbReference type="Proteomes" id="UP000007752">
    <property type="component" value="Chromosome 6"/>
</dbReference>
<reference evidence="3" key="2">
    <citation type="submission" date="2008-12" db="EMBL/GenBank/DDBJ databases">
        <title>Improved gene annotation of the rice (Oryza sativa) genomes.</title>
        <authorList>
            <person name="Wang J."/>
            <person name="Li R."/>
            <person name="Fan W."/>
            <person name="Huang Q."/>
            <person name="Zhang J."/>
            <person name="Zhou Y."/>
            <person name="Hu Y."/>
            <person name="Zi S."/>
            <person name="Li J."/>
            <person name="Ni P."/>
            <person name="Zheng H."/>
            <person name="Zhang Y."/>
            <person name="Zhao M."/>
            <person name="Hao Q."/>
            <person name="McDermott J."/>
            <person name="Samudrala R."/>
            <person name="Kristiansen K."/>
            <person name="Wong G.K.-S."/>
        </authorList>
    </citation>
    <scope>NUCLEOTIDE SEQUENCE</scope>
</reference>